<keyword evidence="1" id="KW-1003">Cell membrane</keyword>
<dbReference type="eggNOG" id="COG2908">
    <property type="taxonomic scope" value="Bacteria"/>
</dbReference>
<dbReference type="GO" id="GO:0016020">
    <property type="term" value="C:membrane"/>
    <property type="evidence" value="ECO:0007669"/>
    <property type="project" value="GOC"/>
</dbReference>
<evidence type="ECO:0000256" key="3">
    <source>
        <dbReference type="ARBA" id="ARBA00022723"/>
    </source>
</evidence>
<dbReference type="InterPro" id="IPR004843">
    <property type="entry name" value="Calcineurin-like_PHP"/>
</dbReference>
<dbReference type="Proteomes" id="UP000004188">
    <property type="component" value="Unassembled WGS sequence"/>
</dbReference>
<evidence type="ECO:0000313" key="8">
    <source>
        <dbReference type="Proteomes" id="UP000004188"/>
    </source>
</evidence>
<dbReference type="InterPro" id="IPR043461">
    <property type="entry name" value="LpxH-like"/>
</dbReference>
<keyword evidence="3" id="KW-0479">Metal-binding</keyword>
<keyword evidence="4" id="KW-0472">Membrane</keyword>
<evidence type="ECO:0000256" key="5">
    <source>
        <dbReference type="ARBA" id="ARBA00023211"/>
    </source>
</evidence>
<dbReference type="PANTHER" id="PTHR34990">
    <property type="entry name" value="UDP-2,3-DIACYLGLUCOSAMINE HYDROLASE-RELATED"/>
    <property type="match status" value="1"/>
</dbReference>
<gene>
    <name evidence="7" type="ORF">KB13_1219</name>
</gene>
<evidence type="ECO:0000256" key="4">
    <source>
        <dbReference type="ARBA" id="ARBA00023136"/>
    </source>
</evidence>
<proteinExistence type="predicted"/>
<evidence type="ECO:0000256" key="2">
    <source>
        <dbReference type="ARBA" id="ARBA00022519"/>
    </source>
</evidence>
<dbReference type="SUPFAM" id="SSF56300">
    <property type="entry name" value="Metallo-dependent phosphatases"/>
    <property type="match status" value="1"/>
</dbReference>
<dbReference type="GO" id="GO:0008758">
    <property type="term" value="F:UDP-2,3-diacylglucosamine hydrolase activity"/>
    <property type="evidence" value="ECO:0007669"/>
    <property type="project" value="TreeGrafter"/>
</dbReference>
<dbReference type="STRING" id="314607.KB13_1219"/>
<protein>
    <submittedName>
        <fullName evidence="7">Metallophosphoesterase</fullName>
    </submittedName>
</protein>
<sequence length="245" mass="28828">MNYYRSIWISDIHLGTKASNVNHLINFLKHNSADKIYLVGDIIDGWELNKKWYWPKSHNQLLRVILKKSKKTKIIYVPGNHDSFLRNFLGLIKFSSISFKKEVIHKTLNKKKILVTHGDQFDSVRNISNFMNMLGDVLYTLFISISNKITDWRNEKNLPHWSFAAQVKMKSKNVKKYIQKYKLFMVNEAIRNNCDGVICGHIHYPEIDTIKGIDYYNDGDWVESLSALVEDKKGKLKLVYWKEIK</sequence>
<dbReference type="GO" id="GO:0046872">
    <property type="term" value="F:metal ion binding"/>
    <property type="evidence" value="ECO:0007669"/>
    <property type="project" value="UniProtKB-KW"/>
</dbReference>
<dbReference type="CDD" id="cd07398">
    <property type="entry name" value="MPP_YbbF-LpxH"/>
    <property type="match status" value="1"/>
</dbReference>
<dbReference type="PANTHER" id="PTHR34990:SF2">
    <property type="entry name" value="BLL8164 PROTEIN"/>
    <property type="match status" value="1"/>
</dbReference>
<evidence type="ECO:0000313" key="7">
    <source>
        <dbReference type="EMBL" id="EDZ65087.1"/>
    </source>
</evidence>
<dbReference type="EMBL" id="DS995299">
    <property type="protein sequence ID" value="EDZ65087.1"/>
    <property type="molecule type" value="Genomic_DNA"/>
</dbReference>
<evidence type="ECO:0000256" key="1">
    <source>
        <dbReference type="ARBA" id="ARBA00022475"/>
    </source>
</evidence>
<evidence type="ECO:0000259" key="6">
    <source>
        <dbReference type="Pfam" id="PF00149"/>
    </source>
</evidence>
<dbReference type="Gene3D" id="3.60.21.10">
    <property type="match status" value="1"/>
</dbReference>
<keyword evidence="2" id="KW-0997">Cell inner membrane</keyword>
<keyword evidence="5" id="KW-0464">Manganese</keyword>
<accession>B6BWZ8</accession>
<name>B6BWZ8_9PROT</name>
<reference evidence="8" key="1">
    <citation type="journal article" date="2012" name="Stand. Genomic Sci.">
        <title>Genome sequence of strain HIMB624, a cultured representative from the OM43 clade of marine Betaproteobacteria.</title>
        <authorList>
            <person name="Huggett M.J."/>
            <person name="Hayakawa D.H."/>
            <person name="Rappe M.S."/>
        </authorList>
    </citation>
    <scope>NUCLEOTIDE SEQUENCE [LARGE SCALE GENOMIC DNA]</scope>
    <source>
        <strain evidence="8">KB13</strain>
    </source>
</reference>
<dbReference type="HOGENOM" id="CLU_061126_1_0_4"/>
<dbReference type="Pfam" id="PF00149">
    <property type="entry name" value="Metallophos"/>
    <property type="match status" value="1"/>
</dbReference>
<dbReference type="GO" id="GO:0009245">
    <property type="term" value="P:lipid A biosynthetic process"/>
    <property type="evidence" value="ECO:0007669"/>
    <property type="project" value="TreeGrafter"/>
</dbReference>
<feature type="domain" description="Calcineurin-like phosphoesterase" evidence="6">
    <location>
        <begin position="7"/>
        <end position="205"/>
    </location>
</feature>
<keyword evidence="8" id="KW-1185">Reference proteome</keyword>
<dbReference type="InterPro" id="IPR029052">
    <property type="entry name" value="Metallo-depent_PP-like"/>
</dbReference>
<organism evidence="7 8">
    <name type="scientific">beta proteobacterium KB13</name>
    <dbReference type="NCBI Taxonomy" id="314607"/>
    <lineage>
        <taxon>Bacteria</taxon>
        <taxon>Pseudomonadati</taxon>
        <taxon>Pseudomonadota</taxon>
        <taxon>Betaproteobacteria</taxon>
        <taxon>Nitrosomonadales</taxon>
        <taxon>OM43 clade</taxon>
    </lineage>
</organism>
<dbReference type="AlphaFoldDB" id="B6BWZ8"/>